<name>A0AAD2HTM0_9AGAR</name>
<feature type="region of interest" description="Disordered" evidence="1">
    <location>
        <begin position="1"/>
        <end position="31"/>
    </location>
</feature>
<dbReference type="EMBL" id="CAVNYO010000444">
    <property type="protein sequence ID" value="CAK5281632.1"/>
    <property type="molecule type" value="Genomic_DNA"/>
</dbReference>
<proteinExistence type="predicted"/>
<dbReference type="AlphaFoldDB" id="A0AAD2HTM0"/>
<evidence type="ECO:0000256" key="2">
    <source>
        <dbReference type="SAM" id="Phobius"/>
    </source>
</evidence>
<organism evidence="3 4">
    <name type="scientific">Mycena citricolor</name>
    <dbReference type="NCBI Taxonomy" id="2018698"/>
    <lineage>
        <taxon>Eukaryota</taxon>
        <taxon>Fungi</taxon>
        <taxon>Dikarya</taxon>
        <taxon>Basidiomycota</taxon>
        <taxon>Agaricomycotina</taxon>
        <taxon>Agaricomycetes</taxon>
        <taxon>Agaricomycetidae</taxon>
        <taxon>Agaricales</taxon>
        <taxon>Marasmiineae</taxon>
        <taxon>Mycenaceae</taxon>
        <taxon>Mycena</taxon>
    </lineage>
</organism>
<evidence type="ECO:0000313" key="3">
    <source>
        <dbReference type="EMBL" id="CAK5281632.1"/>
    </source>
</evidence>
<reference evidence="3" key="1">
    <citation type="submission" date="2023-11" db="EMBL/GenBank/DDBJ databases">
        <authorList>
            <person name="De Vega J J."/>
            <person name="De Vega J J."/>
        </authorList>
    </citation>
    <scope>NUCLEOTIDE SEQUENCE</scope>
</reference>
<dbReference type="Pfam" id="PF10164">
    <property type="entry name" value="BRI3"/>
    <property type="match status" value="1"/>
</dbReference>
<dbReference type="InterPro" id="IPR019317">
    <property type="entry name" value="BRI3"/>
</dbReference>
<protein>
    <recommendedName>
        <fullName evidence="5">Brain protein I3</fullName>
    </recommendedName>
</protein>
<dbReference type="Proteomes" id="UP001295794">
    <property type="component" value="Unassembled WGS sequence"/>
</dbReference>
<keyword evidence="2" id="KW-1133">Transmembrane helix</keyword>
<accession>A0AAD2HTM0</accession>
<evidence type="ECO:0000256" key="1">
    <source>
        <dbReference type="SAM" id="MobiDB-lite"/>
    </source>
</evidence>
<keyword evidence="2" id="KW-0472">Membrane</keyword>
<evidence type="ECO:0000313" key="4">
    <source>
        <dbReference type="Proteomes" id="UP001295794"/>
    </source>
</evidence>
<keyword evidence="2" id="KW-0812">Transmembrane</keyword>
<evidence type="ECO:0008006" key="5">
    <source>
        <dbReference type="Google" id="ProtNLM"/>
    </source>
</evidence>
<feature type="transmembrane region" description="Helical" evidence="2">
    <location>
        <begin position="92"/>
        <end position="113"/>
    </location>
</feature>
<sequence>SDLSQQSSETNDKPPAYEDAAPSSQVKDVKRAPVMDASPIYVPHAGPSSSANPVVFHYHNSRTGEHVASLLPPDHPEMICLQAGEHVPMTNYGFLGILAAVFWFPLGVGLCLLDRRVKCARCGHVIEDGFCY</sequence>
<comment type="caution">
    <text evidence="3">The sequence shown here is derived from an EMBL/GenBank/DDBJ whole genome shotgun (WGS) entry which is preliminary data.</text>
</comment>
<gene>
    <name evidence="3" type="ORF">MYCIT1_LOCUS32847</name>
</gene>
<feature type="non-terminal residue" evidence="3">
    <location>
        <position position="1"/>
    </location>
</feature>
<keyword evidence="4" id="KW-1185">Reference proteome</keyword>